<dbReference type="SMART" id="SM00175">
    <property type="entry name" value="RAB"/>
    <property type="match status" value="1"/>
</dbReference>
<dbReference type="PROSITE" id="PS51419">
    <property type="entry name" value="RAB"/>
    <property type="match status" value="1"/>
</dbReference>
<dbReference type="EMBL" id="MLAK01001206">
    <property type="protein sequence ID" value="OHS95993.1"/>
    <property type="molecule type" value="Genomic_DNA"/>
</dbReference>
<organism evidence="4 5">
    <name type="scientific">Tritrichomonas foetus</name>
    <dbReference type="NCBI Taxonomy" id="1144522"/>
    <lineage>
        <taxon>Eukaryota</taxon>
        <taxon>Metamonada</taxon>
        <taxon>Parabasalia</taxon>
        <taxon>Tritrichomonadida</taxon>
        <taxon>Tritrichomonadidae</taxon>
        <taxon>Tritrichomonas</taxon>
    </lineage>
</organism>
<evidence type="ECO:0000313" key="5">
    <source>
        <dbReference type="Proteomes" id="UP000179807"/>
    </source>
</evidence>
<dbReference type="GO" id="GO:0003924">
    <property type="term" value="F:GTPase activity"/>
    <property type="evidence" value="ECO:0007669"/>
    <property type="project" value="InterPro"/>
</dbReference>
<comment type="caution">
    <text evidence="4">The sequence shown here is derived from an EMBL/GenBank/DDBJ whole genome shotgun (WGS) entry which is preliminary data.</text>
</comment>
<dbReference type="RefSeq" id="XP_068349130.1">
    <property type="nucleotide sequence ID" value="XM_068511684.1"/>
</dbReference>
<name>A0A1J4JBE5_9EUKA</name>
<sequence length="201" mass="22533">MEMFAPADYRIPHSKVVFIGSSSSGKTSLINRIVTDAFETDSRPTLGAGLTIYNYESRVRLNIWDTAGQENYRSLAKVYYRDAQIAVVVFDVTRKESFNEVEFWFGEISQTVGEHRAFLVGNKIDRNSERVVSKSEAEVVARRNMANYIESSALNGEGIKTLIDSIAEAAINLLEDPSAHRKHPDITRINPNDNSHDGCCK</sequence>
<dbReference type="Pfam" id="PF00071">
    <property type="entry name" value="Ras"/>
    <property type="match status" value="1"/>
</dbReference>
<dbReference type="InterPro" id="IPR050227">
    <property type="entry name" value="Rab"/>
</dbReference>
<keyword evidence="2" id="KW-0342">GTP-binding</keyword>
<dbReference type="SMART" id="SM00173">
    <property type="entry name" value="RAS"/>
    <property type="match status" value="1"/>
</dbReference>
<evidence type="ECO:0000256" key="2">
    <source>
        <dbReference type="ARBA" id="ARBA00023134"/>
    </source>
</evidence>
<evidence type="ECO:0000256" key="3">
    <source>
        <dbReference type="SAM" id="MobiDB-lite"/>
    </source>
</evidence>
<dbReference type="Gene3D" id="3.40.50.300">
    <property type="entry name" value="P-loop containing nucleotide triphosphate hydrolases"/>
    <property type="match status" value="1"/>
</dbReference>
<dbReference type="PROSITE" id="PS51421">
    <property type="entry name" value="RAS"/>
    <property type="match status" value="1"/>
</dbReference>
<dbReference type="FunFam" id="3.40.50.300:FF:001204">
    <property type="entry name" value="Small GTP-binding protein, putative"/>
    <property type="match status" value="1"/>
</dbReference>
<dbReference type="SUPFAM" id="SSF52540">
    <property type="entry name" value="P-loop containing nucleoside triphosphate hydrolases"/>
    <property type="match status" value="1"/>
</dbReference>
<dbReference type="PANTHER" id="PTHR47977">
    <property type="entry name" value="RAS-RELATED PROTEIN RAB"/>
    <property type="match status" value="1"/>
</dbReference>
<dbReference type="CDD" id="cd00154">
    <property type="entry name" value="Rab"/>
    <property type="match status" value="1"/>
</dbReference>
<dbReference type="Proteomes" id="UP000179807">
    <property type="component" value="Unassembled WGS sequence"/>
</dbReference>
<reference evidence="4" key="1">
    <citation type="submission" date="2016-10" db="EMBL/GenBank/DDBJ databases">
        <authorList>
            <person name="Benchimol M."/>
            <person name="Almeida L.G."/>
            <person name="Vasconcelos A.T."/>
            <person name="Perreira-Neves A."/>
            <person name="Rosa I.A."/>
            <person name="Tasca T."/>
            <person name="Bogo M.R."/>
            <person name="de Souza W."/>
        </authorList>
    </citation>
    <scope>NUCLEOTIDE SEQUENCE [LARGE SCALE GENOMIC DNA]</scope>
    <source>
        <strain evidence="4">K</strain>
    </source>
</reference>
<keyword evidence="1" id="KW-0547">Nucleotide-binding</keyword>
<dbReference type="SMART" id="SM00174">
    <property type="entry name" value="RHO"/>
    <property type="match status" value="1"/>
</dbReference>
<keyword evidence="5" id="KW-1185">Reference proteome</keyword>
<protein>
    <submittedName>
        <fullName evidence="4">Ras-related protein Rab-6.1</fullName>
    </submittedName>
</protein>
<dbReference type="InterPro" id="IPR005225">
    <property type="entry name" value="Small_GTP-bd"/>
</dbReference>
<accession>A0A1J4JBE5</accession>
<gene>
    <name evidence="4" type="ORF">TRFO_37859</name>
</gene>
<dbReference type="NCBIfam" id="TIGR00231">
    <property type="entry name" value="small_GTP"/>
    <property type="match status" value="1"/>
</dbReference>
<dbReference type="InterPro" id="IPR027417">
    <property type="entry name" value="P-loop_NTPase"/>
</dbReference>
<feature type="region of interest" description="Disordered" evidence="3">
    <location>
        <begin position="181"/>
        <end position="201"/>
    </location>
</feature>
<dbReference type="GO" id="GO:0005525">
    <property type="term" value="F:GTP binding"/>
    <property type="evidence" value="ECO:0007669"/>
    <property type="project" value="UniProtKB-KW"/>
</dbReference>
<dbReference type="SMART" id="SM00176">
    <property type="entry name" value="RAN"/>
    <property type="match status" value="1"/>
</dbReference>
<proteinExistence type="predicted"/>
<dbReference type="GeneID" id="94846388"/>
<evidence type="ECO:0000313" key="4">
    <source>
        <dbReference type="EMBL" id="OHS95993.1"/>
    </source>
</evidence>
<evidence type="ECO:0000256" key="1">
    <source>
        <dbReference type="ARBA" id="ARBA00022741"/>
    </source>
</evidence>
<dbReference type="InterPro" id="IPR001806">
    <property type="entry name" value="Small_GTPase"/>
</dbReference>
<dbReference type="VEuPathDB" id="TrichDB:TRFO_37859"/>
<dbReference type="PRINTS" id="PR00449">
    <property type="entry name" value="RASTRNSFRMNG"/>
</dbReference>
<dbReference type="AlphaFoldDB" id="A0A1J4JBE5"/>